<sequence>MNIVPHFLGPVSPHWHPASQPCASSFAHQQHQNTTHQQQQPQTTPTVNLTVSPSVRCIHISTVAPATLTTRHALAARPCTSLLRSFSHGI</sequence>
<gene>
    <name evidence="2" type="ORF">PDIGIT_LOCUS15661</name>
</gene>
<evidence type="ECO:0000313" key="2">
    <source>
        <dbReference type="EMBL" id="CAI6342454.1"/>
    </source>
</evidence>
<feature type="compositionally biased region" description="Low complexity" evidence="1">
    <location>
        <begin position="28"/>
        <end position="46"/>
    </location>
</feature>
<organism evidence="2 3">
    <name type="scientific">Periconia digitata</name>
    <dbReference type="NCBI Taxonomy" id="1303443"/>
    <lineage>
        <taxon>Eukaryota</taxon>
        <taxon>Fungi</taxon>
        <taxon>Dikarya</taxon>
        <taxon>Ascomycota</taxon>
        <taxon>Pezizomycotina</taxon>
        <taxon>Dothideomycetes</taxon>
        <taxon>Pleosporomycetidae</taxon>
        <taxon>Pleosporales</taxon>
        <taxon>Massarineae</taxon>
        <taxon>Periconiaceae</taxon>
        <taxon>Periconia</taxon>
    </lineage>
</organism>
<evidence type="ECO:0000313" key="3">
    <source>
        <dbReference type="Proteomes" id="UP001152607"/>
    </source>
</evidence>
<accession>A0A9W4XSB6</accession>
<name>A0A9W4XSB6_9PLEO</name>
<reference evidence="2" key="1">
    <citation type="submission" date="2023-01" db="EMBL/GenBank/DDBJ databases">
        <authorList>
            <person name="Van Ghelder C."/>
            <person name="Rancurel C."/>
        </authorList>
    </citation>
    <scope>NUCLEOTIDE SEQUENCE</scope>
    <source>
        <strain evidence="2">CNCM I-4278</strain>
    </source>
</reference>
<feature type="region of interest" description="Disordered" evidence="1">
    <location>
        <begin position="19"/>
        <end position="47"/>
    </location>
</feature>
<dbReference type="Proteomes" id="UP001152607">
    <property type="component" value="Unassembled WGS sequence"/>
</dbReference>
<proteinExistence type="predicted"/>
<keyword evidence="3" id="KW-1185">Reference proteome</keyword>
<dbReference type="AlphaFoldDB" id="A0A9W4XSB6"/>
<dbReference type="EMBL" id="CAOQHR010000013">
    <property type="protein sequence ID" value="CAI6342454.1"/>
    <property type="molecule type" value="Genomic_DNA"/>
</dbReference>
<protein>
    <submittedName>
        <fullName evidence="2">Uncharacterized protein</fullName>
    </submittedName>
</protein>
<evidence type="ECO:0000256" key="1">
    <source>
        <dbReference type="SAM" id="MobiDB-lite"/>
    </source>
</evidence>
<comment type="caution">
    <text evidence="2">The sequence shown here is derived from an EMBL/GenBank/DDBJ whole genome shotgun (WGS) entry which is preliminary data.</text>
</comment>